<dbReference type="PANTHER" id="PTHR42743">
    <property type="entry name" value="AMINO-ACID AMINOTRANSFERASE"/>
    <property type="match status" value="1"/>
</dbReference>
<dbReference type="InterPro" id="IPR043131">
    <property type="entry name" value="BCAT-like_N"/>
</dbReference>
<accession>A0A853INK9</accession>
<dbReference type="EMBL" id="JACCKX010000001">
    <property type="protein sequence ID" value="NZA02193.1"/>
    <property type="molecule type" value="Genomic_DNA"/>
</dbReference>
<gene>
    <name evidence="4" type="ORF">H0I39_11340</name>
</gene>
<evidence type="ECO:0000256" key="3">
    <source>
        <dbReference type="ARBA" id="ARBA00022898"/>
    </source>
</evidence>
<comment type="similarity">
    <text evidence="2">Belongs to the class-IV pyridoxal-phosphate-dependent aminotransferase family.</text>
</comment>
<comment type="cofactor">
    <cofactor evidence="1">
        <name>pyridoxal 5'-phosphate</name>
        <dbReference type="ChEBI" id="CHEBI:597326"/>
    </cofactor>
</comment>
<proteinExistence type="inferred from homology"/>
<dbReference type="PANTHER" id="PTHR42743:SF10">
    <property type="entry name" value="D-ALANINE AMINOTRANSFERASE"/>
    <property type="match status" value="1"/>
</dbReference>
<evidence type="ECO:0000256" key="2">
    <source>
        <dbReference type="ARBA" id="ARBA00009320"/>
    </source>
</evidence>
<name>A0A853INK9_9BURK</name>
<evidence type="ECO:0000313" key="5">
    <source>
        <dbReference type="Proteomes" id="UP000589716"/>
    </source>
</evidence>
<dbReference type="GO" id="GO:0008652">
    <property type="term" value="P:amino acid biosynthetic process"/>
    <property type="evidence" value="ECO:0007669"/>
    <property type="project" value="UniProtKB-ARBA"/>
</dbReference>
<keyword evidence="3" id="KW-0663">Pyridoxal phosphate</keyword>
<dbReference type="SUPFAM" id="SSF56752">
    <property type="entry name" value="D-aminoacid aminotransferase-like PLP-dependent enzymes"/>
    <property type="match status" value="1"/>
</dbReference>
<dbReference type="InterPro" id="IPR036038">
    <property type="entry name" value="Aminotransferase-like"/>
</dbReference>
<keyword evidence="4" id="KW-0808">Transferase</keyword>
<dbReference type="RefSeq" id="WP_180550545.1">
    <property type="nucleotide sequence ID" value="NZ_JACCKX010000001.1"/>
</dbReference>
<sequence>MSPDPAAHLPPLPCHLNGELTTLREARISPLDRGFIFGDGIYEGISIYGQPGHAPQPFRFEQHMARLERGLAETRIPNPHTHAEWRQIALDLIAAHPERDSVLDWFYYFQVTRGVALRDHPMLPGLTPTVFATCLPMKPPTPEQRAQGVPCVTADDFRWKKAHLKSISLLGAVFARQISYEQGALETVMFRDGFLSEAAASNVWVVKNGVVMGPPKDHLVLEGIRYGAIEELCAQEGIGFELRRIPRAEVLAADELMLSSATKEVLPITTLDGQPVGNGRPGPITQRLYAAYQRAKQALFTA</sequence>
<keyword evidence="4" id="KW-0032">Aminotransferase</keyword>
<dbReference type="Pfam" id="PF01063">
    <property type="entry name" value="Aminotran_4"/>
    <property type="match status" value="1"/>
</dbReference>
<dbReference type="InterPro" id="IPR050571">
    <property type="entry name" value="Class-IV_PLP-Dep_Aminotrnsfr"/>
</dbReference>
<organism evidence="4 5">
    <name type="scientific">Ottowia beijingensis</name>
    <dbReference type="NCBI Taxonomy" id="1207057"/>
    <lineage>
        <taxon>Bacteria</taxon>
        <taxon>Pseudomonadati</taxon>
        <taxon>Pseudomonadota</taxon>
        <taxon>Betaproteobacteria</taxon>
        <taxon>Burkholderiales</taxon>
        <taxon>Comamonadaceae</taxon>
        <taxon>Ottowia</taxon>
    </lineage>
</organism>
<reference evidence="4 5" key="1">
    <citation type="submission" date="2020-07" db="EMBL/GenBank/DDBJ databases">
        <authorList>
            <person name="Maaloum M."/>
        </authorList>
    </citation>
    <scope>NUCLEOTIDE SEQUENCE [LARGE SCALE GENOMIC DNA]</scope>
    <source>
        <strain evidence="4 5">GCS-AN-3</strain>
    </source>
</reference>
<dbReference type="Proteomes" id="UP000589716">
    <property type="component" value="Unassembled WGS sequence"/>
</dbReference>
<evidence type="ECO:0000256" key="1">
    <source>
        <dbReference type="ARBA" id="ARBA00001933"/>
    </source>
</evidence>
<dbReference type="GO" id="GO:0008483">
    <property type="term" value="F:transaminase activity"/>
    <property type="evidence" value="ECO:0007669"/>
    <property type="project" value="UniProtKB-KW"/>
</dbReference>
<dbReference type="Gene3D" id="3.30.470.10">
    <property type="match status" value="1"/>
</dbReference>
<dbReference type="Gene3D" id="3.20.10.10">
    <property type="entry name" value="D-amino Acid Aminotransferase, subunit A, domain 2"/>
    <property type="match status" value="1"/>
</dbReference>
<dbReference type="InterPro" id="IPR001544">
    <property type="entry name" value="Aminotrans_IV"/>
</dbReference>
<dbReference type="AlphaFoldDB" id="A0A853INK9"/>
<dbReference type="GO" id="GO:0046394">
    <property type="term" value="P:carboxylic acid biosynthetic process"/>
    <property type="evidence" value="ECO:0007669"/>
    <property type="project" value="UniProtKB-ARBA"/>
</dbReference>
<dbReference type="GO" id="GO:0005829">
    <property type="term" value="C:cytosol"/>
    <property type="evidence" value="ECO:0007669"/>
    <property type="project" value="TreeGrafter"/>
</dbReference>
<comment type="caution">
    <text evidence="4">The sequence shown here is derived from an EMBL/GenBank/DDBJ whole genome shotgun (WGS) entry which is preliminary data.</text>
</comment>
<keyword evidence="5" id="KW-1185">Reference proteome</keyword>
<dbReference type="FunFam" id="3.20.10.10:FF:000002">
    <property type="entry name" value="D-alanine aminotransferase"/>
    <property type="match status" value="1"/>
</dbReference>
<dbReference type="InterPro" id="IPR043132">
    <property type="entry name" value="BCAT-like_C"/>
</dbReference>
<evidence type="ECO:0000313" key="4">
    <source>
        <dbReference type="EMBL" id="NZA02193.1"/>
    </source>
</evidence>
<protein>
    <submittedName>
        <fullName evidence="4">Aminotransferase class IV</fullName>
    </submittedName>
</protein>